<keyword evidence="2 3" id="KW-0378">Hydrolase</keyword>
<dbReference type="Gene3D" id="3.20.20.140">
    <property type="entry name" value="Metal-dependent hydrolases"/>
    <property type="match status" value="1"/>
</dbReference>
<organism evidence="5 6">
    <name type="scientific">Adonisia turfae CCMR0081</name>
    <dbReference type="NCBI Taxonomy" id="2292702"/>
    <lineage>
        <taxon>Bacteria</taxon>
        <taxon>Bacillati</taxon>
        <taxon>Cyanobacteriota</taxon>
        <taxon>Adonisia</taxon>
        <taxon>Adonisia turfae</taxon>
    </lineage>
</organism>
<reference evidence="5 6" key="1">
    <citation type="journal article" date="2020" name="Microb. Ecol.">
        <title>Ecogenomics of the Marine Benthic Filamentous Cyanobacterium Adonisia.</title>
        <authorList>
            <person name="Walter J.M."/>
            <person name="Coutinho F.H."/>
            <person name="Leomil L."/>
            <person name="Hargreaves P.I."/>
            <person name="Campeao M.E."/>
            <person name="Vieira V.V."/>
            <person name="Silva B.S."/>
            <person name="Fistarol G.O."/>
            <person name="Salomon P.S."/>
            <person name="Sawabe T."/>
            <person name="Mino S."/>
            <person name="Hosokawa M."/>
            <person name="Miyashita H."/>
            <person name="Maruyama F."/>
            <person name="van Verk M.C."/>
            <person name="Dutilh B.E."/>
            <person name="Thompson C.C."/>
            <person name="Thompson F.L."/>
        </authorList>
    </citation>
    <scope>NUCLEOTIDE SEQUENCE [LARGE SCALE GENOMIC DNA]</scope>
    <source>
        <strain evidence="5 6">CCMR0081</strain>
    </source>
</reference>
<dbReference type="Proteomes" id="UP000481033">
    <property type="component" value="Unassembled WGS sequence"/>
</dbReference>
<dbReference type="InterPro" id="IPR033665">
    <property type="entry name" value="Deacylase_DTD3"/>
</dbReference>
<evidence type="ECO:0000313" key="5">
    <source>
        <dbReference type="EMBL" id="NEZ59971.1"/>
    </source>
</evidence>
<name>A0A6M0RW04_9CYAN</name>
<accession>A0A6M0RW04</accession>
<dbReference type="NCBIfam" id="TIGR00010">
    <property type="entry name" value="YchF/TatD family DNA exonuclease"/>
    <property type="match status" value="1"/>
</dbReference>
<feature type="binding site" evidence="3 4">
    <location>
        <position position="98"/>
    </location>
    <ligand>
        <name>a divalent metal cation</name>
        <dbReference type="ChEBI" id="CHEBI:60240"/>
        <label>1</label>
    </ligand>
</feature>
<comment type="catalytic activity">
    <reaction evidence="3">
        <text>a D-aminoacyl-tRNA + H2O = a tRNA + a D-alpha-amino acid + H(+)</text>
        <dbReference type="Rhea" id="RHEA:13953"/>
        <dbReference type="Rhea" id="RHEA-COMP:10123"/>
        <dbReference type="Rhea" id="RHEA-COMP:10124"/>
        <dbReference type="ChEBI" id="CHEBI:15377"/>
        <dbReference type="ChEBI" id="CHEBI:15378"/>
        <dbReference type="ChEBI" id="CHEBI:59871"/>
        <dbReference type="ChEBI" id="CHEBI:78442"/>
        <dbReference type="ChEBI" id="CHEBI:79333"/>
        <dbReference type="EC" id="3.1.1.96"/>
    </reaction>
</comment>
<feature type="binding site" evidence="3 4">
    <location>
        <position position="160"/>
    </location>
    <ligand>
        <name>a divalent metal cation</name>
        <dbReference type="ChEBI" id="CHEBI:60240"/>
        <label>2</label>
    </ligand>
</feature>
<dbReference type="PIRSF" id="PIRSF005902">
    <property type="entry name" value="DNase_TatD"/>
    <property type="match status" value="1"/>
</dbReference>
<feature type="binding site" evidence="3">
    <location>
        <position position="98"/>
    </location>
    <ligand>
        <name>a divalent metal cation</name>
        <dbReference type="ChEBI" id="CHEBI:60240"/>
        <label>2</label>
    </ligand>
</feature>
<comment type="function">
    <text evidence="3">Catalyzes the hydrolysis of D-tyrosyl-tRNA(Tyr).</text>
</comment>
<dbReference type="GO" id="GO:0051499">
    <property type="term" value="F:D-aminoacyl-tRNA deacylase activity"/>
    <property type="evidence" value="ECO:0007669"/>
    <property type="project" value="UniProtKB-UniRule"/>
</dbReference>
<evidence type="ECO:0000256" key="1">
    <source>
        <dbReference type="ARBA" id="ARBA00022723"/>
    </source>
</evidence>
<feature type="binding site" evidence="3 4">
    <location>
        <position position="9"/>
    </location>
    <ligand>
        <name>a divalent metal cation</name>
        <dbReference type="ChEBI" id="CHEBI:60240"/>
        <label>1</label>
    </ligand>
</feature>
<dbReference type="GO" id="GO:0005829">
    <property type="term" value="C:cytosol"/>
    <property type="evidence" value="ECO:0007669"/>
    <property type="project" value="TreeGrafter"/>
</dbReference>
<protein>
    <recommendedName>
        <fullName evidence="3">D-aminoacyl-tRNA deacylase</fullName>
        <ecNumber evidence="3">3.1.1.96</ecNumber>
    </recommendedName>
</protein>
<dbReference type="InterPro" id="IPR001130">
    <property type="entry name" value="TatD-like"/>
</dbReference>
<feature type="binding site" evidence="3 4">
    <location>
        <position position="210"/>
    </location>
    <ligand>
        <name>a divalent metal cation</name>
        <dbReference type="ChEBI" id="CHEBI:60240"/>
        <label>1</label>
    </ligand>
</feature>
<comment type="cofactor">
    <cofactor evidence="3">
        <name>a divalent metal cation</name>
        <dbReference type="ChEBI" id="CHEBI:60240"/>
    </cofactor>
    <text evidence="3">Binds 2 divalent metal cations per subunit.</text>
</comment>
<dbReference type="InterPro" id="IPR032466">
    <property type="entry name" value="Metal_Hydrolase"/>
</dbReference>
<keyword evidence="1 3" id="KW-0479">Metal-binding</keyword>
<feature type="binding site" evidence="3 4">
    <location>
        <position position="7"/>
    </location>
    <ligand>
        <name>a divalent metal cation</name>
        <dbReference type="ChEBI" id="CHEBI:60240"/>
        <label>1</label>
    </ligand>
</feature>
<sequence>MQLVDSHVHIHHSFDNLSFQADLDEVAAAWRQAGVVHLVHSCVQPSEFAAMQAIADQFSEVSFAVGLHPEDMDKWTPDLAEKIHHLALSDRRVVAIGETGLDFYKGDDQAIQIEAFRAQLSVAHGLDLPVIIHCRDAAAAVRDVLQAFIQNHGPVQGVMHCWTGTPEETQWFLDLGFYISFSGIVTFKSAKQVQASAQMVGCDRILVETDCPFLSPVPKRKEKRNQPANVLHVAECVAKLREVPLEVLAAQTTANARSLFKLPESSFDL</sequence>
<evidence type="ECO:0000256" key="3">
    <source>
        <dbReference type="HAMAP-Rule" id="MF_02048"/>
    </source>
</evidence>
<dbReference type="PANTHER" id="PTHR46124">
    <property type="entry name" value="D-AMINOACYL-TRNA DEACYLASE"/>
    <property type="match status" value="1"/>
</dbReference>
<dbReference type="FunFam" id="3.20.20.140:FF:000005">
    <property type="entry name" value="TatD family hydrolase"/>
    <property type="match status" value="1"/>
</dbReference>
<evidence type="ECO:0000256" key="4">
    <source>
        <dbReference type="PIRSR" id="PIRSR005902-1"/>
    </source>
</evidence>
<dbReference type="EC" id="3.1.1.96" evidence="3"/>
<dbReference type="PANTHER" id="PTHR46124:SF2">
    <property type="entry name" value="D-AMINOACYL-TRNA DEACYLASE"/>
    <property type="match status" value="1"/>
</dbReference>
<dbReference type="GO" id="GO:0004536">
    <property type="term" value="F:DNA nuclease activity"/>
    <property type="evidence" value="ECO:0007669"/>
    <property type="project" value="InterPro"/>
</dbReference>
<dbReference type="AlphaFoldDB" id="A0A6M0RW04"/>
<dbReference type="HAMAP" id="MF_02048">
    <property type="entry name" value="Deacylase_DTD3"/>
    <property type="match status" value="1"/>
</dbReference>
<comment type="similarity">
    <text evidence="3">Belongs to the metallo-dependent hydrolases superfamily. TatD-type hydrolase family. DTD3 subfamily.</text>
</comment>
<dbReference type="CDD" id="cd01310">
    <property type="entry name" value="TatD_DNAse"/>
    <property type="match status" value="1"/>
</dbReference>
<dbReference type="GO" id="GO:0019478">
    <property type="term" value="P:D-amino acid catabolic process"/>
    <property type="evidence" value="ECO:0007669"/>
    <property type="project" value="UniProtKB-UniRule"/>
</dbReference>
<evidence type="ECO:0000256" key="2">
    <source>
        <dbReference type="ARBA" id="ARBA00022801"/>
    </source>
</evidence>
<dbReference type="SUPFAM" id="SSF51556">
    <property type="entry name" value="Metallo-dependent hydrolases"/>
    <property type="match status" value="1"/>
</dbReference>
<gene>
    <name evidence="3" type="primary">dtd3</name>
    <name evidence="5" type="ORF">DXZ20_30870</name>
</gene>
<dbReference type="Pfam" id="PF01026">
    <property type="entry name" value="TatD_DNase"/>
    <property type="match status" value="1"/>
</dbReference>
<comment type="catalytic activity">
    <reaction evidence="3">
        <text>D-tyrosyl-tRNA(Tyr) + H2O = D-tyrosine + tRNA(Tyr)</text>
        <dbReference type="Rhea" id="RHEA:25347"/>
        <dbReference type="Rhea" id="RHEA-COMP:9707"/>
        <dbReference type="Rhea" id="RHEA-COMP:9872"/>
        <dbReference type="ChEBI" id="CHEBI:15377"/>
        <dbReference type="ChEBI" id="CHEBI:58570"/>
        <dbReference type="ChEBI" id="CHEBI:78442"/>
        <dbReference type="ChEBI" id="CHEBI:78723"/>
    </reaction>
</comment>
<proteinExistence type="inferred from homology"/>
<dbReference type="EMBL" id="QXHD01000004">
    <property type="protein sequence ID" value="NEZ59971.1"/>
    <property type="molecule type" value="Genomic_DNA"/>
</dbReference>
<comment type="caution">
    <text evidence="5">The sequence shown here is derived from an EMBL/GenBank/DDBJ whole genome shotgun (WGS) entry which is preliminary data.</text>
</comment>
<evidence type="ECO:0000313" key="6">
    <source>
        <dbReference type="Proteomes" id="UP000481033"/>
    </source>
</evidence>
<feature type="binding site" evidence="3 4">
    <location>
        <position position="133"/>
    </location>
    <ligand>
        <name>a divalent metal cation</name>
        <dbReference type="ChEBI" id="CHEBI:60240"/>
        <label>2</label>
    </ligand>
</feature>
<dbReference type="InterPro" id="IPR015991">
    <property type="entry name" value="TatD/YcfH-like"/>
</dbReference>
<dbReference type="RefSeq" id="WP_163702721.1">
    <property type="nucleotide sequence ID" value="NZ_QXHD01000004.1"/>
</dbReference>
<keyword evidence="6" id="KW-1185">Reference proteome</keyword>
<dbReference type="GO" id="GO:0046872">
    <property type="term" value="F:metal ion binding"/>
    <property type="evidence" value="ECO:0007669"/>
    <property type="project" value="UniProtKB-KW"/>
</dbReference>